<reference evidence="1" key="1">
    <citation type="submission" date="2024-06" db="EMBL/GenBank/DDBJ databases">
        <title>A Novel Isolate, Dehalogenimonas sp. Strain 4OHTPN, Dechlorinates Aromatic 4 Hydroxy chlorothalonil by a Novel Reductive Dehalogenase.</title>
        <authorList>
            <person name="Liu G."/>
        </authorList>
    </citation>
    <scope>NUCLEOTIDE SEQUENCE</scope>
    <source>
        <strain evidence="1">4OHTPN</strain>
    </source>
</reference>
<protein>
    <submittedName>
        <fullName evidence="1">DUF2795 domain-containing protein</fullName>
    </submittedName>
</protein>
<organism evidence="1">
    <name type="scientific">Dehalogenimonas sp. 4OHTPN</name>
    <dbReference type="NCBI Taxonomy" id="3166643"/>
    <lineage>
        <taxon>Bacteria</taxon>
        <taxon>Bacillati</taxon>
        <taxon>Chloroflexota</taxon>
        <taxon>Dehalococcoidia</taxon>
        <taxon>Dehalococcoidales</taxon>
        <taxon>Dehalococcoidaceae</taxon>
        <taxon>Dehalogenimonas</taxon>
    </lineage>
</organism>
<dbReference type="EMBL" id="CP159307">
    <property type="protein sequence ID" value="XCH33797.1"/>
    <property type="molecule type" value="Genomic_DNA"/>
</dbReference>
<dbReference type="InterPro" id="IPR021527">
    <property type="entry name" value="DUF2795"/>
</dbReference>
<dbReference type="AlphaFoldDB" id="A0AAU8GA32"/>
<proteinExistence type="predicted"/>
<evidence type="ECO:0000313" key="1">
    <source>
        <dbReference type="EMBL" id="XCH33797.1"/>
    </source>
</evidence>
<accession>A0AAU8GA32</accession>
<sequence length="92" mass="10291">MMIMEKPAFKVENRAAEALLEPPKMNSVTLEYYLRGLHYPAGKAEIIAHAEAGGAPCNVMAFFINRLPSRQFRSVADISFTVFVSSYMFGQD</sequence>
<dbReference type="RefSeq" id="WP_353715005.1">
    <property type="nucleotide sequence ID" value="NZ_CP159307.1"/>
</dbReference>
<gene>
    <name evidence="1" type="ORF">ABV300_02680</name>
</gene>
<dbReference type="Pfam" id="PF11387">
    <property type="entry name" value="DUF2795"/>
    <property type="match status" value="1"/>
</dbReference>
<name>A0AAU8GA32_9CHLR</name>